<proteinExistence type="predicted"/>
<comment type="caution">
    <text evidence="1">The sequence shown here is derived from an EMBL/GenBank/DDBJ whole genome shotgun (WGS) entry which is preliminary data.</text>
</comment>
<reference evidence="1" key="1">
    <citation type="journal article" date="2021" name="New Phytol.">
        <title>Evolutionary innovations through gain and loss of genes in the ectomycorrhizal Boletales.</title>
        <authorList>
            <person name="Wu G."/>
            <person name="Miyauchi S."/>
            <person name="Morin E."/>
            <person name="Kuo A."/>
            <person name="Drula E."/>
            <person name="Varga T."/>
            <person name="Kohler A."/>
            <person name="Feng B."/>
            <person name="Cao Y."/>
            <person name="Lipzen A."/>
            <person name="Daum C."/>
            <person name="Hundley H."/>
            <person name="Pangilinan J."/>
            <person name="Johnson J."/>
            <person name="Barry K."/>
            <person name="LaButti K."/>
            <person name="Ng V."/>
            <person name="Ahrendt S."/>
            <person name="Min B."/>
            <person name="Choi I.G."/>
            <person name="Park H."/>
            <person name="Plett J.M."/>
            <person name="Magnuson J."/>
            <person name="Spatafora J.W."/>
            <person name="Nagy L.G."/>
            <person name="Henrissat B."/>
            <person name="Grigoriev I.V."/>
            <person name="Yang Z.L."/>
            <person name="Xu J."/>
            <person name="Martin F.M."/>
        </authorList>
    </citation>
    <scope>NUCLEOTIDE SEQUENCE</scope>
    <source>
        <strain evidence="1">ATCC 28755</strain>
    </source>
</reference>
<dbReference type="Proteomes" id="UP000790377">
    <property type="component" value="Unassembled WGS sequence"/>
</dbReference>
<name>A0ACB8A839_9AGAM</name>
<sequence length="155" mass="17630">MPTTRTKLLNATKALCADFAAQKDVDVLLSHFSTTHQLTALEHGLSSLAPFLGRRFVGHDGIKEYFETISKHLTYTDMSFSEWVIDAEARKVSVKGEAKSTWLSTQESWEETFVYVLDFDEEEKVTDYQVWADTGAAYLARKGKLSQLDEEMDKH</sequence>
<protein>
    <submittedName>
        <fullName evidence="1">Uncharacterized protein</fullName>
    </submittedName>
</protein>
<keyword evidence="2" id="KW-1185">Reference proteome</keyword>
<dbReference type="EMBL" id="MU267753">
    <property type="protein sequence ID" value="KAH7909555.1"/>
    <property type="molecule type" value="Genomic_DNA"/>
</dbReference>
<evidence type="ECO:0000313" key="2">
    <source>
        <dbReference type="Proteomes" id="UP000790377"/>
    </source>
</evidence>
<evidence type="ECO:0000313" key="1">
    <source>
        <dbReference type="EMBL" id="KAH7909555.1"/>
    </source>
</evidence>
<accession>A0ACB8A839</accession>
<organism evidence="1 2">
    <name type="scientific">Hygrophoropsis aurantiaca</name>
    <dbReference type="NCBI Taxonomy" id="72124"/>
    <lineage>
        <taxon>Eukaryota</taxon>
        <taxon>Fungi</taxon>
        <taxon>Dikarya</taxon>
        <taxon>Basidiomycota</taxon>
        <taxon>Agaricomycotina</taxon>
        <taxon>Agaricomycetes</taxon>
        <taxon>Agaricomycetidae</taxon>
        <taxon>Boletales</taxon>
        <taxon>Coniophorineae</taxon>
        <taxon>Hygrophoropsidaceae</taxon>
        <taxon>Hygrophoropsis</taxon>
    </lineage>
</organism>
<gene>
    <name evidence="1" type="ORF">BJ138DRAFT_1066864</name>
</gene>